<dbReference type="RefSeq" id="WP_197004025.1">
    <property type="nucleotide sequence ID" value="NZ_BONS01000022.1"/>
</dbReference>
<keyword evidence="1" id="KW-0547">Nucleotide-binding</keyword>
<name>A0A8J7GEB2_9ACTN</name>
<organism evidence="3 4">
    <name type="scientific">Longispora fulva</name>
    <dbReference type="NCBI Taxonomy" id="619741"/>
    <lineage>
        <taxon>Bacteria</taxon>
        <taxon>Bacillati</taxon>
        <taxon>Actinomycetota</taxon>
        <taxon>Actinomycetes</taxon>
        <taxon>Micromonosporales</taxon>
        <taxon>Micromonosporaceae</taxon>
        <taxon>Longispora</taxon>
    </lineage>
</organism>
<dbReference type="EMBL" id="JADOUF010000001">
    <property type="protein sequence ID" value="MBG6137124.1"/>
    <property type="molecule type" value="Genomic_DNA"/>
</dbReference>
<accession>A0A8J7GEB2</accession>
<dbReference type="AlphaFoldDB" id="A0A8J7GEB2"/>
<dbReference type="GO" id="GO:0046872">
    <property type="term" value="F:metal ion binding"/>
    <property type="evidence" value="ECO:0007669"/>
    <property type="project" value="InterPro"/>
</dbReference>
<sequence>MRTGAVVIGGDYQGLGIVRSLGRHGVPVVLLDDERSISTASRYTSRAVRVASLRDDEGTLAALAGLRRRFGLEGWVLYATREETVAALSRHRADLARHWRVPTPDWDCVRCAWDKRETYRLAQKLGIAAPRSWFPMDEADLAQVDVDGPFAVKPAIKEHFFYATGVKAWRADSRADLVAAFRRAAAIVPAGEVIVQELIPGGGEAQLAWCGLFRDGRPAASMAARRLRQHPSEFGRASTFVETVSAPELDGPSTRFLAAIGYHGLVEVEYKVDPRDGEPKLLDVNARTWGYHTLGRAAGVDFAHLLFLDQLGRPLPPTRARTGVRWIRLATDLPTAVVDWRAGRLRTGAYLSSLLHVHTEAVFSWADPLPALYEIALGPYLATSRRL</sequence>
<dbReference type="Proteomes" id="UP000622552">
    <property type="component" value="Unassembled WGS sequence"/>
</dbReference>
<dbReference type="SUPFAM" id="SSF56059">
    <property type="entry name" value="Glutathione synthetase ATP-binding domain-like"/>
    <property type="match status" value="1"/>
</dbReference>
<dbReference type="GO" id="GO:0005524">
    <property type="term" value="F:ATP binding"/>
    <property type="evidence" value="ECO:0007669"/>
    <property type="project" value="UniProtKB-UniRule"/>
</dbReference>
<gene>
    <name evidence="3" type="ORF">IW245_003318</name>
</gene>
<comment type="caution">
    <text evidence="3">The sequence shown here is derived from an EMBL/GenBank/DDBJ whole genome shotgun (WGS) entry which is preliminary data.</text>
</comment>
<evidence type="ECO:0000259" key="2">
    <source>
        <dbReference type="PROSITE" id="PS50975"/>
    </source>
</evidence>
<feature type="domain" description="ATP-grasp" evidence="2">
    <location>
        <begin position="119"/>
        <end position="311"/>
    </location>
</feature>
<evidence type="ECO:0000313" key="3">
    <source>
        <dbReference type="EMBL" id="MBG6137124.1"/>
    </source>
</evidence>
<reference evidence="3" key="1">
    <citation type="submission" date="2020-11" db="EMBL/GenBank/DDBJ databases">
        <title>Sequencing the genomes of 1000 actinobacteria strains.</title>
        <authorList>
            <person name="Klenk H.-P."/>
        </authorList>
    </citation>
    <scope>NUCLEOTIDE SEQUENCE</scope>
    <source>
        <strain evidence="3">DSM 45356</strain>
    </source>
</reference>
<evidence type="ECO:0000313" key="4">
    <source>
        <dbReference type="Proteomes" id="UP000622552"/>
    </source>
</evidence>
<proteinExistence type="predicted"/>
<dbReference type="Gene3D" id="3.30.470.20">
    <property type="entry name" value="ATP-grasp fold, B domain"/>
    <property type="match status" value="1"/>
</dbReference>
<dbReference type="InterPro" id="IPR011761">
    <property type="entry name" value="ATP-grasp"/>
</dbReference>
<keyword evidence="4" id="KW-1185">Reference proteome</keyword>
<dbReference type="PROSITE" id="PS50975">
    <property type="entry name" value="ATP_GRASP"/>
    <property type="match status" value="1"/>
</dbReference>
<evidence type="ECO:0000256" key="1">
    <source>
        <dbReference type="PROSITE-ProRule" id="PRU00409"/>
    </source>
</evidence>
<keyword evidence="1" id="KW-0067">ATP-binding</keyword>
<protein>
    <submittedName>
        <fullName evidence="3">Putative ATP-grasp superfamily ATP-dependent carboligase</fullName>
    </submittedName>
</protein>